<comment type="caution">
    <text evidence="1">The sequence shown here is derived from an EMBL/GenBank/DDBJ whole genome shotgun (WGS) entry which is preliminary data.</text>
</comment>
<accession>A0A3A2ZX59</accession>
<dbReference type="GO" id="GO:0016020">
    <property type="term" value="C:membrane"/>
    <property type="evidence" value="ECO:0007669"/>
    <property type="project" value="TreeGrafter"/>
</dbReference>
<organism evidence="1 2">
    <name type="scientific">Aspergillus sclerotialis</name>
    <dbReference type="NCBI Taxonomy" id="2070753"/>
    <lineage>
        <taxon>Eukaryota</taxon>
        <taxon>Fungi</taxon>
        <taxon>Dikarya</taxon>
        <taxon>Ascomycota</taxon>
        <taxon>Pezizomycotina</taxon>
        <taxon>Eurotiomycetes</taxon>
        <taxon>Eurotiomycetidae</taxon>
        <taxon>Eurotiales</taxon>
        <taxon>Aspergillaceae</taxon>
        <taxon>Aspergillus</taxon>
        <taxon>Aspergillus subgen. Polypaecilum</taxon>
    </lineage>
</organism>
<evidence type="ECO:0000313" key="1">
    <source>
        <dbReference type="EMBL" id="RJE26923.1"/>
    </source>
</evidence>
<dbReference type="PANTHER" id="PTHR32251">
    <property type="entry name" value="3-OXO-5-ALPHA-STEROID 4-DEHYDROGENASE"/>
    <property type="match status" value="1"/>
</dbReference>
<gene>
    <name evidence="1" type="ORF">PHISCL_00730</name>
</gene>
<dbReference type="Gene3D" id="1.20.120.1630">
    <property type="match status" value="1"/>
</dbReference>
<dbReference type="InterPro" id="IPR010721">
    <property type="entry name" value="UstE-like"/>
</dbReference>
<evidence type="ECO:0000313" key="2">
    <source>
        <dbReference type="Proteomes" id="UP000266188"/>
    </source>
</evidence>
<dbReference type="AlphaFoldDB" id="A0A3A2ZX59"/>
<dbReference type="Proteomes" id="UP000266188">
    <property type="component" value="Unassembled WGS sequence"/>
</dbReference>
<name>A0A3A2ZX59_9EURO</name>
<dbReference type="EMBL" id="MVGC01000012">
    <property type="protein sequence ID" value="RJE26923.1"/>
    <property type="molecule type" value="Genomic_DNA"/>
</dbReference>
<evidence type="ECO:0008006" key="3">
    <source>
        <dbReference type="Google" id="ProtNLM"/>
    </source>
</evidence>
<sequence>MDQYGTKPLVEVDRGYHPQSFNPPRMPSINPGDVGILKSTILPSFALHTGLSLTSYILSRATETGEVKDWFWPSSQVINAWWSAIGRPMYHNKLSFSTAWGELSWTEKLLLSCVTIWGTRLFYRISSRTISRGKDDPRYTEMKAKDPNFWDTAFYKAYLPEAAFLTLISLPFTLPFRMNRSTFPFVPEVSTTLRTLGVGLFGIGFTLEVLADTQLQLHRKERTDLCRHGVWSIVRHPNYLGDTLVHFSFALLNAANKFNPIVLLGPIANYVFLRFVGGDKENEASQEARYRAHDKHKYQQLQVWKRERNSFWPGFSEIVNPWTWIVLGGGMISFFVEEVLRGVCSESTL</sequence>
<keyword evidence="2" id="KW-1185">Reference proteome</keyword>
<proteinExistence type="predicted"/>
<dbReference type="OrthoDB" id="67965at2759"/>
<protein>
    <recommendedName>
        <fullName evidence="3">DUF1295 domain protein</fullName>
    </recommendedName>
</protein>
<dbReference type="Pfam" id="PF06966">
    <property type="entry name" value="DUF1295"/>
    <property type="match status" value="1"/>
</dbReference>
<dbReference type="PANTHER" id="PTHR32251:SF15">
    <property type="entry name" value="3-OXO-5-ALPHA-STEROID 4-DEHYDROGENASE (DUF1295)"/>
    <property type="match status" value="1"/>
</dbReference>
<reference evidence="2" key="1">
    <citation type="submission" date="2017-02" db="EMBL/GenBank/DDBJ databases">
        <authorList>
            <person name="Tafer H."/>
            <person name="Lopandic K."/>
        </authorList>
    </citation>
    <scope>NUCLEOTIDE SEQUENCE [LARGE SCALE GENOMIC DNA]</scope>
    <source>
        <strain evidence="2">CBS 366.77</strain>
    </source>
</reference>